<evidence type="ECO:0000256" key="4">
    <source>
        <dbReference type="ARBA" id="ARBA00022692"/>
    </source>
</evidence>
<accession>A0ABW3V174</accession>
<evidence type="ECO:0000313" key="10">
    <source>
        <dbReference type="EMBL" id="MFD1226349.1"/>
    </source>
</evidence>
<keyword evidence="5 9" id="KW-1133">Transmembrane helix</keyword>
<comment type="similarity">
    <text evidence="7 8">Belongs to the drug/metabolite transporter (DMT) superfamily. Small multidrug resistance (SMR) (TC 2.A.7.1) family.</text>
</comment>
<dbReference type="Proteomes" id="UP001597263">
    <property type="component" value="Unassembled WGS sequence"/>
</dbReference>
<evidence type="ECO:0000313" key="11">
    <source>
        <dbReference type="Proteomes" id="UP001597263"/>
    </source>
</evidence>
<gene>
    <name evidence="10" type="ORF">ACFQ35_04110</name>
</gene>
<dbReference type="PANTHER" id="PTHR30561">
    <property type="entry name" value="SMR FAMILY PROTON-DEPENDENT DRUG EFFLUX TRANSPORTER SUGE"/>
    <property type="match status" value="1"/>
</dbReference>
<evidence type="ECO:0000256" key="2">
    <source>
        <dbReference type="ARBA" id="ARBA00022448"/>
    </source>
</evidence>
<evidence type="ECO:0000256" key="5">
    <source>
        <dbReference type="ARBA" id="ARBA00022989"/>
    </source>
</evidence>
<protein>
    <submittedName>
        <fullName evidence="10">DMT family transporter</fullName>
    </submittedName>
</protein>
<evidence type="ECO:0000256" key="7">
    <source>
        <dbReference type="ARBA" id="ARBA00038032"/>
    </source>
</evidence>
<keyword evidence="6 9" id="KW-0472">Membrane</keyword>
<reference evidence="11" key="1">
    <citation type="journal article" date="2019" name="Int. J. Syst. Evol. Microbiol.">
        <title>The Global Catalogue of Microorganisms (GCM) 10K type strain sequencing project: providing services to taxonomists for standard genome sequencing and annotation.</title>
        <authorList>
            <consortium name="The Broad Institute Genomics Platform"/>
            <consortium name="The Broad Institute Genome Sequencing Center for Infectious Disease"/>
            <person name="Wu L."/>
            <person name="Ma J."/>
        </authorList>
    </citation>
    <scope>NUCLEOTIDE SEQUENCE [LARGE SCALE GENOMIC DNA]</scope>
    <source>
        <strain evidence="11">CCUG 49584</strain>
    </source>
</reference>
<keyword evidence="3" id="KW-1003">Cell membrane</keyword>
<dbReference type="SUPFAM" id="SSF103481">
    <property type="entry name" value="Multidrug resistance efflux transporter EmrE"/>
    <property type="match status" value="1"/>
</dbReference>
<dbReference type="InterPro" id="IPR045324">
    <property type="entry name" value="Small_multidrug_res"/>
</dbReference>
<feature type="transmembrane region" description="Helical" evidence="9">
    <location>
        <begin position="89"/>
        <end position="108"/>
    </location>
</feature>
<keyword evidence="4 8" id="KW-0812">Transmembrane</keyword>
<dbReference type="EMBL" id="JBHTMA010000022">
    <property type="protein sequence ID" value="MFD1226349.1"/>
    <property type="molecule type" value="Genomic_DNA"/>
</dbReference>
<dbReference type="Pfam" id="PF00893">
    <property type="entry name" value="Multi_Drug_Res"/>
    <property type="match status" value="1"/>
</dbReference>
<dbReference type="PANTHER" id="PTHR30561:SF1">
    <property type="entry name" value="MULTIDRUG TRANSPORTER EMRE"/>
    <property type="match status" value="1"/>
</dbReference>
<evidence type="ECO:0000256" key="9">
    <source>
        <dbReference type="SAM" id="Phobius"/>
    </source>
</evidence>
<evidence type="ECO:0000256" key="3">
    <source>
        <dbReference type="ARBA" id="ARBA00022475"/>
    </source>
</evidence>
<dbReference type="InterPro" id="IPR037185">
    <property type="entry name" value="EmrE-like"/>
</dbReference>
<feature type="transmembrane region" description="Helical" evidence="9">
    <location>
        <begin position="37"/>
        <end position="55"/>
    </location>
</feature>
<keyword evidence="2" id="KW-0813">Transport</keyword>
<comment type="subcellular location">
    <subcellularLocation>
        <location evidence="1 8">Cell membrane</location>
        <topology evidence="1 8">Multi-pass membrane protein</topology>
    </subcellularLocation>
</comment>
<dbReference type="InterPro" id="IPR000390">
    <property type="entry name" value="Small_drug/metabolite_transptr"/>
</dbReference>
<dbReference type="Gene3D" id="1.10.3730.20">
    <property type="match status" value="1"/>
</dbReference>
<evidence type="ECO:0000256" key="6">
    <source>
        <dbReference type="ARBA" id="ARBA00023136"/>
    </source>
</evidence>
<dbReference type="RefSeq" id="WP_136883644.1">
    <property type="nucleotide sequence ID" value="NZ_JAUCBM010000029.1"/>
</dbReference>
<sequence length="114" mass="12156">MNPILISYGALAVAIICEVTGSTFLQKSEQFTRLVPTATMALFYVASFYFLSIALKAMPLGIAYAVWGGLGIVLTAIVSVVVFRHPLDAWAYVGIALIVSGVMVMNLLSKSSGH</sequence>
<feature type="transmembrane region" description="Helical" evidence="9">
    <location>
        <begin position="62"/>
        <end position="83"/>
    </location>
</feature>
<name>A0ABW3V174_9HYPH</name>
<organism evidence="10 11">
    <name type="scientific">Pseudochrobactrum kiredjianiae</name>
    <dbReference type="NCBI Taxonomy" id="386305"/>
    <lineage>
        <taxon>Bacteria</taxon>
        <taxon>Pseudomonadati</taxon>
        <taxon>Pseudomonadota</taxon>
        <taxon>Alphaproteobacteria</taxon>
        <taxon>Hyphomicrobiales</taxon>
        <taxon>Brucellaceae</taxon>
        <taxon>Pseudochrobactrum</taxon>
    </lineage>
</organism>
<proteinExistence type="inferred from homology"/>
<keyword evidence="11" id="KW-1185">Reference proteome</keyword>
<evidence type="ECO:0000256" key="8">
    <source>
        <dbReference type="RuleBase" id="RU003942"/>
    </source>
</evidence>
<comment type="caution">
    <text evidence="10">The sequence shown here is derived from an EMBL/GenBank/DDBJ whole genome shotgun (WGS) entry which is preliminary data.</text>
</comment>
<evidence type="ECO:0000256" key="1">
    <source>
        <dbReference type="ARBA" id="ARBA00004651"/>
    </source>
</evidence>